<accession>A0ACC0B7G9</accession>
<evidence type="ECO:0000313" key="1">
    <source>
        <dbReference type="EMBL" id="KAI5668574.1"/>
    </source>
</evidence>
<evidence type="ECO:0000313" key="2">
    <source>
        <dbReference type="Proteomes" id="UP001060085"/>
    </source>
</evidence>
<protein>
    <submittedName>
        <fullName evidence="1">Uncharacterized protein</fullName>
    </submittedName>
</protein>
<sequence>MDGDKVILDHGNPFVKVYAHNLGGNEYPNTFEEFLEPEEYIDHGHLFTTDRIFNSKDELVDWAKQTAMKANTYFIINPYQKSRTSDRRPYVILACERRVTVRKKYETNNLRRSSCNRLTSSGRVMCRFVISYDFFENKTLVIYVVHRKYTMLLRKIKRNRKQGRNTVEEVLCLSTQRGYTVFYRNREESNVLKRTSQWQLLLCAMNRLQQTDEFFNKSSQIAKIKTSLEISKLKGKYGAKSNPILKNISNNISHLALKKIWLEIKRAREIFDDPQNRCGHNLRKSHGLPYEISTGPISKVRKVRRLIKGVISRCCLTILVPLTISLKLQLRRDDGRRIQAKGISLTGSDGNCGFKVVANFIFRDENQWPKIRRRMSNDLHHHMNMYVSLFGSVECVDELIKKTCWEEDPAPYEHWLDTPDHLYVIANTFNFFIVLIVRLGSTTVLPLYSNMDCTARMLCIGFISDQQHFIQVIWSNGNIIEMYESVGGHNLIMNRLQSMPCGYSAIPNLLKFVQFLPNLISYHHIQPQTNVQ</sequence>
<dbReference type="EMBL" id="CM044704">
    <property type="protein sequence ID" value="KAI5668574.1"/>
    <property type="molecule type" value="Genomic_DNA"/>
</dbReference>
<reference evidence="2" key="1">
    <citation type="journal article" date="2023" name="Nat. Plants">
        <title>Single-cell RNA sequencing provides a high-resolution roadmap for understanding the multicellular compartmentation of specialized metabolism.</title>
        <authorList>
            <person name="Sun S."/>
            <person name="Shen X."/>
            <person name="Li Y."/>
            <person name="Li Y."/>
            <person name="Wang S."/>
            <person name="Li R."/>
            <person name="Zhang H."/>
            <person name="Shen G."/>
            <person name="Guo B."/>
            <person name="Wei J."/>
            <person name="Xu J."/>
            <person name="St-Pierre B."/>
            <person name="Chen S."/>
            <person name="Sun C."/>
        </authorList>
    </citation>
    <scope>NUCLEOTIDE SEQUENCE [LARGE SCALE GENOMIC DNA]</scope>
</reference>
<proteinExistence type="predicted"/>
<organism evidence="1 2">
    <name type="scientific">Catharanthus roseus</name>
    <name type="common">Madagascar periwinkle</name>
    <name type="synonym">Vinca rosea</name>
    <dbReference type="NCBI Taxonomy" id="4058"/>
    <lineage>
        <taxon>Eukaryota</taxon>
        <taxon>Viridiplantae</taxon>
        <taxon>Streptophyta</taxon>
        <taxon>Embryophyta</taxon>
        <taxon>Tracheophyta</taxon>
        <taxon>Spermatophyta</taxon>
        <taxon>Magnoliopsida</taxon>
        <taxon>eudicotyledons</taxon>
        <taxon>Gunneridae</taxon>
        <taxon>Pentapetalae</taxon>
        <taxon>asterids</taxon>
        <taxon>lamiids</taxon>
        <taxon>Gentianales</taxon>
        <taxon>Apocynaceae</taxon>
        <taxon>Rauvolfioideae</taxon>
        <taxon>Vinceae</taxon>
        <taxon>Catharanthinae</taxon>
        <taxon>Catharanthus</taxon>
    </lineage>
</organism>
<comment type="caution">
    <text evidence="1">The sequence shown here is derived from an EMBL/GenBank/DDBJ whole genome shotgun (WGS) entry which is preliminary data.</text>
</comment>
<keyword evidence="2" id="KW-1185">Reference proteome</keyword>
<gene>
    <name evidence="1" type="ORF">M9H77_18427</name>
</gene>
<dbReference type="Proteomes" id="UP001060085">
    <property type="component" value="Linkage Group LG04"/>
</dbReference>
<name>A0ACC0B7G9_CATRO</name>